<evidence type="ECO:0000313" key="4">
    <source>
        <dbReference type="Proteomes" id="UP001157017"/>
    </source>
</evidence>
<feature type="compositionally biased region" description="Low complexity" evidence="1">
    <location>
        <begin position="192"/>
        <end position="201"/>
    </location>
</feature>
<accession>A0ABQ6JJA1</accession>
<name>A0ABQ6JJA1_9ACTN</name>
<evidence type="ECO:0000256" key="1">
    <source>
        <dbReference type="SAM" id="MobiDB-lite"/>
    </source>
</evidence>
<gene>
    <name evidence="3" type="ORF">GCM10025868_35380</name>
</gene>
<feature type="compositionally biased region" description="Low complexity" evidence="1">
    <location>
        <begin position="157"/>
        <end position="169"/>
    </location>
</feature>
<reference evidence="4" key="1">
    <citation type="journal article" date="2019" name="Int. J. Syst. Evol. Microbiol.">
        <title>The Global Catalogue of Microorganisms (GCM) 10K type strain sequencing project: providing services to taxonomists for standard genome sequencing and annotation.</title>
        <authorList>
            <consortium name="The Broad Institute Genomics Platform"/>
            <consortium name="The Broad Institute Genome Sequencing Center for Infectious Disease"/>
            <person name="Wu L."/>
            <person name="Ma J."/>
        </authorList>
    </citation>
    <scope>NUCLEOTIDE SEQUENCE [LARGE SCALE GENOMIC DNA]</scope>
    <source>
        <strain evidence="4">NBRC 108730</strain>
    </source>
</reference>
<evidence type="ECO:0000313" key="3">
    <source>
        <dbReference type="EMBL" id="GMA88288.1"/>
    </source>
</evidence>
<feature type="compositionally biased region" description="Basic residues" evidence="1">
    <location>
        <begin position="170"/>
        <end position="189"/>
    </location>
</feature>
<sequence length="209" mass="21935">MPDDATGLHRAAVHHEARSSSALREVAEADAAAAHAQGAAFHLEDSSPATSDGAAGGSSAGSTAASDDALVGGLTGGGLLAAGLLATLWRSRRRPGTDVDDEQSLATEAALRVGADLDRARGVDATLRRLAEACAAEDLPLPGVFAVRVESARVEPAARTGPRPRTPRLGGRRRRLLLGHRARPRRRRVRVDTGPVPQPGQRRPRRRRS</sequence>
<keyword evidence="4" id="KW-1185">Reference proteome</keyword>
<keyword evidence="2" id="KW-1133">Transmembrane helix</keyword>
<feature type="compositionally biased region" description="Low complexity" evidence="1">
    <location>
        <begin position="29"/>
        <end position="53"/>
    </location>
</feature>
<organism evidence="3 4">
    <name type="scientific">Angustibacter aerolatus</name>
    <dbReference type="NCBI Taxonomy" id="1162965"/>
    <lineage>
        <taxon>Bacteria</taxon>
        <taxon>Bacillati</taxon>
        <taxon>Actinomycetota</taxon>
        <taxon>Actinomycetes</taxon>
        <taxon>Kineosporiales</taxon>
        <taxon>Kineosporiaceae</taxon>
    </lineage>
</organism>
<feature type="region of interest" description="Disordered" evidence="1">
    <location>
        <begin position="1"/>
        <end position="67"/>
    </location>
</feature>
<feature type="region of interest" description="Disordered" evidence="1">
    <location>
        <begin position="153"/>
        <end position="209"/>
    </location>
</feature>
<keyword evidence="2" id="KW-0472">Membrane</keyword>
<dbReference type="EMBL" id="BSUZ01000001">
    <property type="protein sequence ID" value="GMA88288.1"/>
    <property type="molecule type" value="Genomic_DNA"/>
</dbReference>
<feature type="transmembrane region" description="Helical" evidence="2">
    <location>
        <begin position="69"/>
        <end position="89"/>
    </location>
</feature>
<dbReference type="Proteomes" id="UP001157017">
    <property type="component" value="Unassembled WGS sequence"/>
</dbReference>
<keyword evidence="2" id="KW-0812">Transmembrane</keyword>
<protein>
    <submittedName>
        <fullName evidence="3">Uncharacterized protein</fullName>
    </submittedName>
</protein>
<comment type="caution">
    <text evidence="3">The sequence shown here is derived from an EMBL/GenBank/DDBJ whole genome shotgun (WGS) entry which is preliminary data.</text>
</comment>
<evidence type="ECO:0000256" key="2">
    <source>
        <dbReference type="SAM" id="Phobius"/>
    </source>
</evidence>
<proteinExistence type="predicted"/>